<dbReference type="EMBL" id="JALLPJ020000904">
    <property type="protein sequence ID" value="KAL3780139.1"/>
    <property type="molecule type" value="Genomic_DNA"/>
</dbReference>
<dbReference type="AlphaFoldDB" id="A0ABD3NWL6"/>
<proteinExistence type="predicted"/>
<gene>
    <name evidence="1" type="ORF">ACHAWO_008199</name>
</gene>
<accession>A0ABD3NWL6</accession>
<evidence type="ECO:0000313" key="1">
    <source>
        <dbReference type="EMBL" id="KAL3780139.1"/>
    </source>
</evidence>
<dbReference type="Proteomes" id="UP001530400">
    <property type="component" value="Unassembled WGS sequence"/>
</dbReference>
<comment type="caution">
    <text evidence="1">The sequence shown here is derived from an EMBL/GenBank/DDBJ whole genome shotgun (WGS) entry which is preliminary data.</text>
</comment>
<organism evidence="1 2">
    <name type="scientific">Cyclotella atomus</name>
    <dbReference type="NCBI Taxonomy" id="382360"/>
    <lineage>
        <taxon>Eukaryota</taxon>
        <taxon>Sar</taxon>
        <taxon>Stramenopiles</taxon>
        <taxon>Ochrophyta</taxon>
        <taxon>Bacillariophyta</taxon>
        <taxon>Coscinodiscophyceae</taxon>
        <taxon>Thalassiosirophycidae</taxon>
        <taxon>Stephanodiscales</taxon>
        <taxon>Stephanodiscaceae</taxon>
        <taxon>Cyclotella</taxon>
    </lineage>
</organism>
<keyword evidence="2" id="KW-1185">Reference proteome</keyword>
<name>A0ABD3NWL6_9STRA</name>
<sequence>MIILHMFTTTCFNISLTHPKAVLYSLRISFYLKDGRNRDSVCSGRSETEVQTSPEDLCVCLDMVKRSLFAAAFSHKYLQQHKSNLTFQQFDMGNGLQDFFSRLTVKSSVPILVLFQHPSNAIGVAVRDCMILMQSGLISSVHFVFDYHRSKNSWTDQPLKEVCLSKCPVDVRNAVHFTETVCISELKETLVLHPLFGDIDIGGWAKMKVGKERCFSLIPKLI</sequence>
<reference evidence="1 2" key="1">
    <citation type="submission" date="2024-10" db="EMBL/GenBank/DDBJ databases">
        <title>Updated reference genomes for cyclostephanoid diatoms.</title>
        <authorList>
            <person name="Roberts W.R."/>
            <person name="Alverson A.J."/>
        </authorList>
    </citation>
    <scope>NUCLEOTIDE SEQUENCE [LARGE SCALE GENOMIC DNA]</scope>
    <source>
        <strain evidence="1 2">AJA010-31</strain>
    </source>
</reference>
<protein>
    <submittedName>
        <fullName evidence="1">Uncharacterized protein</fullName>
    </submittedName>
</protein>
<evidence type="ECO:0000313" key="2">
    <source>
        <dbReference type="Proteomes" id="UP001530400"/>
    </source>
</evidence>